<keyword evidence="5" id="KW-1185">Reference proteome</keyword>
<reference evidence="4 5" key="1">
    <citation type="submission" date="2015-06" db="EMBL/GenBank/DDBJ databases">
        <title>Draft genome of the moderately acidophilic sulfate reducer Candidatus Desulfosporosinus acididurans strain M1.</title>
        <authorList>
            <person name="Poehlein A."/>
            <person name="Petzsch P."/>
            <person name="Johnson B.D."/>
            <person name="Schloemann M."/>
            <person name="Daniel R."/>
            <person name="Muehling M."/>
        </authorList>
    </citation>
    <scope>NUCLEOTIDE SEQUENCE [LARGE SCALE GENOMIC DNA]</scope>
    <source>
        <strain evidence="4 5">M1</strain>
    </source>
</reference>
<dbReference type="AlphaFoldDB" id="A0A0J1FRF0"/>
<gene>
    <name evidence="3" type="ORF">DEAC_c25710</name>
    <name evidence="4" type="ORF">DEAC_c26900</name>
</gene>
<dbReference type="PATRIC" id="fig|476652.3.peg.2686"/>
<dbReference type="EMBL" id="LDZY01000008">
    <property type="protein sequence ID" value="KLU65434.1"/>
    <property type="molecule type" value="Genomic_DNA"/>
</dbReference>
<dbReference type="STRING" id="476652.DEAC_c25710"/>
<proteinExistence type="predicted"/>
<evidence type="ECO:0000313" key="5">
    <source>
        <dbReference type="Proteomes" id="UP000036356"/>
    </source>
</evidence>
<feature type="domain" description="Transposase DDE" evidence="2">
    <location>
        <begin position="395"/>
        <end position="523"/>
    </location>
</feature>
<dbReference type="RefSeq" id="WP_047810407.1">
    <property type="nucleotide sequence ID" value="NZ_LDZY01000008.1"/>
</dbReference>
<dbReference type="InterPro" id="IPR047629">
    <property type="entry name" value="IS1182_transpos"/>
</dbReference>
<evidence type="ECO:0000313" key="4">
    <source>
        <dbReference type="EMBL" id="KLU65553.1"/>
    </source>
</evidence>
<protein>
    <submittedName>
        <fullName evidence="4">Transposase DDE domain protein</fullName>
    </submittedName>
</protein>
<dbReference type="EMBL" id="LDZY01000008">
    <property type="protein sequence ID" value="KLU65553.1"/>
    <property type="molecule type" value="Genomic_DNA"/>
</dbReference>
<dbReference type="Proteomes" id="UP000036356">
    <property type="component" value="Unassembled WGS sequence"/>
</dbReference>
<dbReference type="PANTHER" id="PTHR33408:SF2">
    <property type="entry name" value="TRANSPOSASE DDE DOMAIN-CONTAINING PROTEIN"/>
    <property type="match status" value="1"/>
</dbReference>
<accession>A0A0J1FRF0</accession>
<dbReference type="NCBIfam" id="NF033551">
    <property type="entry name" value="transpos_IS1182"/>
    <property type="match status" value="1"/>
</dbReference>
<dbReference type="PANTHER" id="PTHR33408">
    <property type="entry name" value="TRANSPOSASE"/>
    <property type="match status" value="1"/>
</dbReference>
<dbReference type="Pfam" id="PF05598">
    <property type="entry name" value="DUF772"/>
    <property type="match status" value="1"/>
</dbReference>
<evidence type="ECO:0000313" key="3">
    <source>
        <dbReference type="EMBL" id="KLU65434.1"/>
    </source>
</evidence>
<name>A0A0J1FRF0_9FIRM</name>
<sequence length="528" mass="61311">MSKPGKKVHNQVVFKEYNQNQLSLPIDLECLIPPNHMVRVVNSAIDQMNLEPLLAKYPGGGRSSYHPVMMTKLIVYAYADKTFSSRRIEKAARENIMYMWLCGGNSPDFKTINSFRGERMKDVLVEIFSEAVELLHKQGYIKLENYFLDGTKIEANANKYSWVWGKSTKRYKEKLREKCRELFEFAELTNQKENEEYGDRNLEELGEEKPIDSQAIEEAVKKIDERLAQNPKEKKFIKVKRVLLKDYLPRMKNYEKQEELLAERNSYSKTDTDATFMRMKEDAMKNGQLKPGYNVQIGTENQFVVGYSIHQSAGDTNCMKEHLEELKKNLGGKLPANIVADAGYGSEENYEYLTQKNLGNYVKYNTFHKEATAKWKSDPTLVQNWLYDKEKDEYTCGFGRVLRFKHIKTQKSKRGYQSTIRVYQSDDCQDCPYRKRCIKQSNNANFKKQININPKGNELKAEARANLTSEYGIKMRSLRPIEVESVFGDIKGNFGVRRFILKGLEKVKLEWGLHCIAHNMRKLTVVLG</sequence>
<evidence type="ECO:0000259" key="2">
    <source>
        <dbReference type="Pfam" id="PF13751"/>
    </source>
</evidence>
<comment type="caution">
    <text evidence="4">The sequence shown here is derived from an EMBL/GenBank/DDBJ whole genome shotgun (WGS) entry which is preliminary data.</text>
</comment>
<evidence type="ECO:0000259" key="1">
    <source>
        <dbReference type="Pfam" id="PF05598"/>
    </source>
</evidence>
<dbReference type="InterPro" id="IPR025668">
    <property type="entry name" value="Tnp_DDE_dom"/>
</dbReference>
<feature type="domain" description="Transposase InsH N-terminal" evidence="1">
    <location>
        <begin position="27"/>
        <end position="116"/>
    </location>
</feature>
<organism evidence="4 5">
    <name type="scientific">Desulfosporosinus acididurans</name>
    <dbReference type="NCBI Taxonomy" id="476652"/>
    <lineage>
        <taxon>Bacteria</taxon>
        <taxon>Bacillati</taxon>
        <taxon>Bacillota</taxon>
        <taxon>Clostridia</taxon>
        <taxon>Eubacteriales</taxon>
        <taxon>Desulfitobacteriaceae</taxon>
        <taxon>Desulfosporosinus</taxon>
    </lineage>
</organism>
<dbReference type="InterPro" id="IPR008490">
    <property type="entry name" value="Transposase_InsH_N"/>
</dbReference>
<dbReference type="Pfam" id="PF13751">
    <property type="entry name" value="DDE_Tnp_1_6"/>
    <property type="match status" value="1"/>
</dbReference>